<dbReference type="EMBL" id="JRGF01000031">
    <property type="protein sequence ID" value="KHE39947.1"/>
    <property type="molecule type" value="Genomic_DNA"/>
</dbReference>
<evidence type="ECO:0000313" key="2">
    <source>
        <dbReference type="EMBL" id="KHE39947.1"/>
    </source>
</evidence>
<name>A0ABR4YGR5_9BACT</name>
<feature type="signal peptide" evidence="1">
    <location>
        <begin position="1"/>
        <end position="21"/>
    </location>
</feature>
<dbReference type="RefSeq" id="WP_035474545.1">
    <property type="nucleotide sequence ID" value="NZ_JRGF01000031.1"/>
</dbReference>
<evidence type="ECO:0008006" key="4">
    <source>
        <dbReference type="Google" id="ProtNLM"/>
    </source>
</evidence>
<dbReference type="Proteomes" id="UP000030889">
    <property type="component" value="Unassembled WGS sequence"/>
</dbReference>
<accession>A0ABR4YGR5</accession>
<evidence type="ECO:0000256" key="1">
    <source>
        <dbReference type="SAM" id="SignalP"/>
    </source>
</evidence>
<gene>
    <name evidence="2" type="ORF">LG35_10190</name>
</gene>
<evidence type="ECO:0000313" key="3">
    <source>
        <dbReference type="Proteomes" id="UP000030889"/>
    </source>
</evidence>
<organism evidence="2 3">
    <name type="scientific">Alistipes inops</name>
    <dbReference type="NCBI Taxonomy" id="1501391"/>
    <lineage>
        <taxon>Bacteria</taxon>
        <taxon>Pseudomonadati</taxon>
        <taxon>Bacteroidota</taxon>
        <taxon>Bacteroidia</taxon>
        <taxon>Bacteroidales</taxon>
        <taxon>Rikenellaceae</taxon>
        <taxon>Alistipes</taxon>
    </lineage>
</organism>
<keyword evidence="1" id="KW-0732">Signal</keyword>
<comment type="caution">
    <text evidence="2">The sequence shown here is derived from an EMBL/GenBank/DDBJ whole genome shotgun (WGS) entry which is preliminary data.</text>
</comment>
<sequence>MKRYRLFLPIFLFLCFACTQFDEEAMLDEAPTTRAAVNAAALRESAGIANTDNPYSVDNMKAAMIQYCKVMNIQPRPVYATHEYVRFEVRDSLDYYILEDSLGLEMFTYPLDRMLNNAERSFYATDIVNGKKWYYTVVPKNFRYPTEMPKQILQEIYMQGGTVLSGASAASGPSTRIIGGGSTGSSQIDDSLYDAVLNLSMKNAGIDTDDGPSPAAGWTPSACILYEDDLTHEKLPLKNVTVRVNTFVNIGTGQTDERGYVAIPEGWGGKFRNRVDYEVKFKNNRFKILEHHTGAAIAYGPENSKSQWLYTITSDDKRVSAFAAVYWAAYHIFYVQNTITRPVANGKYRIAVFWDQHRGKYGMHYTWYSFFGSLANPVRISGLETADSYRNRYAIIGTTFHELGHASHWTRGFFTIDMVDKAVTESYARAVQFYFLREVYPNSDPVRYRPDYSEEYTGIGEALLSNGFTMQDLEHLFVDCHNKDFADLRTNALSMRKTYDWVINYLFDHPYNVWDFNLATESLRTTDDEYTAYIGIPVEFALQRLMRTNIRAHVVKWTITPSEFRTQSTTQTSAVFVFNRTATYTVSAEIQLPDMTNTYTVSRNITVRPLPAISGPNTPRLGVMSQYTMDDFRFFKKWELEYQDDSGNWVDGSDKVNLQGGTDLNAPKSLKLLFHTFGTFRLTAILDFDGIEKTVYKNITVPAEGNPTSEYQAPGIYLVQAYGGKLNGDIVHQMHNRTFIRVLQNYVALADSYNFRTFSHAVTQSHPYADIMKPIYRMTYGEYDAYSPLPGSLLVDNAIVPGRPNYISGLPSVLAFYVLSEQQPGTVPLYSVAMTVKTSLGATKSNCRYLSLQQLNGTQTVGNEVRTYKTMELLGYVYPVQ</sequence>
<feature type="chain" id="PRO_5046893941" description="Peptidase M60 domain-containing protein" evidence="1">
    <location>
        <begin position="22"/>
        <end position="881"/>
    </location>
</feature>
<keyword evidence="3" id="KW-1185">Reference proteome</keyword>
<reference evidence="2 3" key="1">
    <citation type="submission" date="2014-09" db="EMBL/GenBank/DDBJ databases">
        <title>Alistipes sp. 627, sp. nov., a novel member of the family Rikenellaceae isolated from human faeces.</title>
        <authorList>
            <person name="Shkoporov A.N."/>
            <person name="Chaplin A.V."/>
            <person name="Motuzova O.V."/>
            <person name="Kafarskaia L.I."/>
            <person name="Khokhlova E.V."/>
            <person name="Efimov B.A."/>
        </authorList>
    </citation>
    <scope>NUCLEOTIDE SEQUENCE [LARGE SCALE GENOMIC DNA]</scope>
    <source>
        <strain evidence="2 3">627</strain>
    </source>
</reference>
<proteinExistence type="predicted"/>
<protein>
    <recommendedName>
        <fullName evidence="4">Peptidase M60 domain-containing protein</fullName>
    </recommendedName>
</protein>